<dbReference type="EMBL" id="MUJZ01049018">
    <property type="protein sequence ID" value="OTF74024.1"/>
    <property type="molecule type" value="Genomic_DNA"/>
</dbReference>
<dbReference type="SUPFAM" id="SSF55200">
    <property type="entry name" value="Translation initiation factor IF3, C-terminal domain"/>
    <property type="match status" value="1"/>
</dbReference>
<reference evidence="2 3" key="1">
    <citation type="submission" date="2017-03" db="EMBL/GenBank/DDBJ databases">
        <title>Genome Survey of Euroglyphus maynei.</title>
        <authorList>
            <person name="Arlian L.G."/>
            <person name="Morgan M.S."/>
            <person name="Rider S.D."/>
        </authorList>
    </citation>
    <scope>NUCLEOTIDE SEQUENCE [LARGE SCALE GENOMIC DNA]</scope>
    <source>
        <strain evidence="2">Arlian Lab</strain>
        <tissue evidence="2">Whole body</tissue>
    </source>
</reference>
<gene>
    <name evidence="2" type="ORF">BLA29_000730</name>
</gene>
<proteinExistence type="predicted"/>
<evidence type="ECO:0000313" key="2">
    <source>
        <dbReference type="EMBL" id="OTF74024.1"/>
    </source>
</evidence>
<feature type="region of interest" description="Disordered" evidence="1">
    <location>
        <begin position="272"/>
        <end position="296"/>
    </location>
</feature>
<evidence type="ECO:0000313" key="3">
    <source>
        <dbReference type="Proteomes" id="UP000194236"/>
    </source>
</evidence>
<dbReference type="InterPro" id="IPR036788">
    <property type="entry name" value="T_IF-3_C_sf"/>
</dbReference>
<organism evidence="2 3">
    <name type="scientific">Euroglyphus maynei</name>
    <name type="common">Mayne's house dust mite</name>
    <dbReference type="NCBI Taxonomy" id="6958"/>
    <lineage>
        <taxon>Eukaryota</taxon>
        <taxon>Metazoa</taxon>
        <taxon>Ecdysozoa</taxon>
        <taxon>Arthropoda</taxon>
        <taxon>Chelicerata</taxon>
        <taxon>Arachnida</taxon>
        <taxon>Acari</taxon>
        <taxon>Acariformes</taxon>
        <taxon>Sarcoptiformes</taxon>
        <taxon>Astigmata</taxon>
        <taxon>Psoroptidia</taxon>
        <taxon>Analgoidea</taxon>
        <taxon>Pyroglyphidae</taxon>
        <taxon>Pyroglyphinae</taxon>
        <taxon>Euroglyphus</taxon>
    </lineage>
</organism>
<evidence type="ECO:0008006" key="4">
    <source>
        <dbReference type="Google" id="ProtNLM"/>
    </source>
</evidence>
<dbReference type="GO" id="GO:0006413">
    <property type="term" value="P:translational initiation"/>
    <property type="evidence" value="ECO:0007669"/>
    <property type="project" value="InterPro"/>
</dbReference>
<name>A0A1Y3B1U1_EURMA</name>
<dbReference type="Proteomes" id="UP000194236">
    <property type="component" value="Unassembled WGS sequence"/>
</dbReference>
<accession>A0A1Y3B1U1</accession>
<protein>
    <recommendedName>
        <fullName evidence="4">Translation initiation factor IF-3</fullName>
    </recommendedName>
</protein>
<comment type="caution">
    <text evidence="2">The sequence shown here is derived from an EMBL/GenBank/DDBJ whole genome shotgun (WGS) entry which is preliminary data.</text>
</comment>
<dbReference type="OrthoDB" id="6509917at2759"/>
<dbReference type="Gene3D" id="3.30.110.10">
    <property type="entry name" value="Translation initiation factor 3 (IF-3), C-terminal domain"/>
    <property type="match status" value="1"/>
</dbReference>
<dbReference type="AlphaFoldDB" id="A0A1Y3B1U1"/>
<keyword evidence="3" id="KW-1185">Reference proteome</keyword>
<sequence>MFTTIINKRFIYLNRNCLPFINHYISNQFVSPLFVITENFNIISTRYLSQSQKNSRHNNNEIDVTDVAALESSNNGNKVKFRGKTPELPKVYLRDENNRLLGLMTMIEAEKLAQKHKKVLIQIDGPAKKFMSMKFADIRFDQKDEKIHSHGHVDDDDQVDANDHNDEELIVDKNKKKTSPKIMAFTSKVSEHDLQTKINQVKKFLLRGQETLVKIVSMVTDGSKKSELENIFHEFESIFNESNGCRINQKRLTDRDLKFNILISDIEKAKQKLSSSTNRKNDKESSIQNLDNIDPHKLLEEDTESILNKK</sequence>
<evidence type="ECO:0000256" key="1">
    <source>
        <dbReference type="SAM" id="MobiDB-lite"/>
    </source>
</evidence>